<sequence>MNIQKILLENGIPIHEWDHNKKTKTVAELEQEILCQETKLELLDNQLTRSVKVVNIIVNVQLGDHLFRLIEDKQIFLNFGKVRERNLGYIAEKIIGDEMPETAARRALQEEIGLTLEKELIFIEEEIEQQNSMSYPGLLSIYQIFRYRIILNAADLTILRFSEVQDNKIILFTLEPEN</sequence>
<dbReference type="AlphaFoldDB" id="A0A2T1M2K6"/>
<reference evidence="1 2" key="1">
    <citation type="submission" date="2018-03" db="EMBL/GenBank/DDBJ databases">
        <title>The ancient ancestry and fast evolution of plastids.</title>
        <authorList>
            <person name="Moore K.R."/>
            <person name="Magnabosco C."/>
            <person name="Momper L."/>
            <person name="Gold D.A."/>
            <person name="Bosak T."/>
            <person name="Fournier G.P."/>
        </authorList>
    </citation>
    <scope>NUCLEOTIDE SEQUENCE [LARGE SCALE GENOMIC DNA]</scope>
    <source>
        <strain evidence="1 2">CCALA 016</strain>
    </source>
</reference>
<accession>A0A2T1M2K6</accession>
<dbReference type="PANTHER" id="PTHR36395:SF1">
    <property type="entry name" value="RING-H2 ZINC FINGER PROTEIN"/>
    <property type="match status" value="1"/>
</dbReference>
<evidence type="ECO:0000313" key="1">
    <source>
        <dbReference type="EMBL" id="PSF38979.1"/>
    </source>
</evidence>
<dbReference type="OrthoDB" id="424235at2"/>
<dbReference type="Proteomes" id="UP000239001">
    <property type="component" value="Unassembled WGS sequence"/>
</dbReference>
<reference evidence="1 2" key="2">
    <citation type="submission" date="2018-03" db="EMBL/GenBank/DDBJ databases">
        <authorList>
            <person name="Keele B.F."/>
        </authorList>
    </citation>
    <scope>NUCLEOTIDE SEQUENCE [LARGE SCALE GENOMIC DNA]</scope>
    <source>
        <strain evidence="1 2">CCALA 016</strain>
    </source>
</reference>
<evidence type="ECO:0008006" key="3">
    <source>
        <dbReference type="Google" id="ProtNLM"/>
    </source>
</evidence>
<gene>
    <name evidence="1" type="ORF">C7H19_02690</name>
</gene>
<proteinExistence type="predicted"/>
<evidence type="ECO:0000313" key="2">
    <source>
        <dbReference type="Proteomes" id="UP000239001"/>
    </source>
</evidence>
<name>A0A2T1M2K6_9CHRO</name>
<comment type="caution">
    <text evidence="1">The sequence shown here is derived from an EMBL/GenBank/DDBJ whole genome shotgun (WGS) entry which is preliminary data.</text>
</comment>
<dbReference type="InterPro" id="IPR015797">
    <property type="entry name" value="NUDIX_hydrolase-like_dom_sf"/>
</dbReference>
<organism evidence="1 2">
    <name type="scientific">Aphanothece hegewaldii CCALA 016</name>
    <dbReference type="NCBI Taxonomy" id="2107694"/>
    <lineage>
        <taxon>Bacteria</taxon>
        <taxon>Bacillati</taxon>
        <taxon>Cyanobacteriota</taxon>
        <taxon>Cyanophyceae</taxon>
        <taxon>Oscillatoriophycideae</taxon>
        <taxon>Chroococcales</taxon>
        <taxon>Aphanothecaceae</taxon>
        <taxon>Aphanothece</taxon>
    </lineage>
</organism>
<dbReference type="PANTHER" id="PTHR36395">
    <property type="entry name" value="RING-H2 ZINC FINGER PROTEIN"/>
    <property type="match status" value="1"/>
</dbReference>
<dbReference type="SUPFAM" id="SSF55811">
    <property type="entry name" value="Nudix"/>
    <property type="match status" value="1"/>
</dbReference>
<keyword evidence="2" id="KW-1185">Reference proteome</keyword>
<dbReference type="RefSeq" id="WP_106455344.1">
    <property type="nucleotide sequence ID" value="NZ_PXOH01000002.1"/>
</dbReference>
<dbReference type="EMBL" id="PXOH01000002">
    <property type="protein sequence ID" value="PSF38979.1"/>
    <property type="molecule type" value="Genomic_DNA"/>
</dbReference>
<protein>
    <recommendedName>
        <fullName evidence="3">Nudix hydrolase domain-containing protein</fullName>
    </recommendedName>
</protein>